<accession>A0A1I1YSA0</accession>
<dbReference type="InterPro" id="IPR001782">
    <property type="entry name" value="Flag_FlgI"/>
</dbReference>
<dbReference type="GO" id="GO:0005198">
    <property type="term" value="F:structural molecule activity"/>
    <property type="evidence" value="ECO:0007669"/>
    <property type="project" value="InterPro"/>
</dbReference>
<evidence type="ECO:0000256" key="5">
    <source>
        <dbReference type="HAMAP-Rule" id="MF_00416"/>
    </source>
</evidence>
<dbReference type="EMBL" id="FOMQ01000019">
    <property type="protein sequence ID" value="SFE20860.1"/>
    <property type="molecule type" value="Genomic_DNA"/>
</dbReference>
<gene>
    <name evidence="5" type="primary">flgI</name>
    <name evidence="6" type="ORF">SAMN04489710_1196</name>
</gene>
<evidence type="ECO:0000256" key="3">
    <source>
        <dbReference type="ARBA" id="ARBA00022729"/>
    </source>
</evidence>
<dbReference type="OrthoDB" id="9786431at2"/>
<keyword evidence="4 5" id="KW-0975">Bacterial flagellum</keyword>
<dbReference type="RefSeq" id="WP_092956812.1">
    <property type="nucleotide sequence ID" value="NZ_FOMQ01000019.1"/>
</dbReference>
<dbReference type="NCBIfam" id="NF003676">
    <property type="entry name" value="PRK05303.1"/>
    <property type="match status" value="1"/>
</dbReference>
<organism evidence="6 7">
    <name type="scientific">Paracidovorax konjaci</name>
    <dbReference type="NCBI Taxonomy" id="32040"/>
    <lineage>
        <taxon>Bacteria</taxon>
        <taxon>Pseudomonadati</taxon>
        <taxon>Pseudomonadota</taxon>
        <taxon>Betaproteobacteria</taxon>
        <taxon>Burkholderiales</taxon>
        <taxon>Comamonadaceae</taxon>
        <taxon>Paracidovorax</taxon>
    </lineage>
</organism>
<dbReference type="Proteomes" id="UP000199517">
    <property type="component" value="Unassembled WGS sequence"/>
</dbReference>
<keyword evidence="7" id="KW-1185">Reference proteome</keyword>
<dbReference type="HAMAP" id="MF_00416">
    <property type="entry name" value="FlgI"/>
    <property type="match status" value="1"/>
</dbReference>
<dbReference type="PANTHER" id="PTHR30381">
    <property type="entry name" value="FLAGELLAR P-RING PERIPLASMIC PROTEIN FLGI"/>
    <property type="match status" value="1"/>
</dbReference>
<keyword evidence="6" id="KW-0966">Cell projection</keyword>
<reference evidence="7" key="1">
    <citation type="submission" date="2016-10" db="EMBL/GenBank/DDBJ databases">
        <authorList>
            <person name="Varghese N."/>
            <person name="Submissions S."/>
        </authorList>
    </citation>
    <scope>NUCLEOTIDE SEQUENCE [LARGE SCALE GENOMIC DNA]</scope>
    <source>
        <strain evidence="7">DSM 7481</strain>
    </source>
</reference>
<keyword evidence="3" id="KW-0732">Signal</keyword>
<comment type="subunit">
    <text evidence="5">The basal body constitutes a major portion of the flagellar organelle and consists of four rings (L,P,S, and M) mounted on a central rod.</text>
</comment>
<keyword evidence="6" id="KW-0969">Cilium</keyword>
<evidence type="ECO:0000256" key="1">
    <source>
        <dbReference type="ARBA" id="ARBA00002591"/>
    </source>
</evidence>
<dbReference type="AlphaFoldDB" id="A0A1I1YSA0"/>
<comment type="subcellular location">
    <subcellularLocation>
        <location evidence="2 5">Bacterial flagellum basal body</location>
    </subcellularLocation>
</comment>
<evidence type="ECO:0000313" key="7">
    <source>
        <dbReference type="Proteomes" id="UP000199517"/>
    </source>
</evidence>
<evidence type="ECO:0000313" key="6">
    <source>
        <dbReference type="EMBL" id="SFE20860.1"/>
    </source>
</evidence>
<dbReference type="Pfam" id="PF02119">
    <property type="entry name" value="FlgI"/>
    <property type="match status" value="1"/>
</dbReference>
<evidence type="ECO:0000256" key="2">
    <source>
        <dbReference type="ARBA" id="ARBA00004117"/>
    </source>
</evidence>
<name>A0A1I1YSA0_9BURK</name>
<dbReference type="GO" id="GO:0030288">
    <property type="term" value="C:outer membrane-bounded periplasmic space"/>
    <property type="evidence" value="ECO:0007669"/>
    <property type="project" value="InterPro"/>
</dbReference>
<evidence type="ECO:0000256" key="4">
    <source>
        <dbReference type="ARBA" id="ARBA00023143"/>
    </source>
</evidence>
<dbReference type="GO" id="GO:0071973">
    <property type="term" value="P:bacterial-type flagellum-dependent cell motility"/>
    <property type="evidence" value="ECO:0007669"/>
    <property type="project" value="InterPro"/>
</dbReference>
<dbReference type="GO" id="GO:0009428">
    <property type="term" value="C:bacterial-type flagellum basal body, distal rod, P ring"/>
    <property type="evidence" value="ECO:0007669"/>
    <property type="project" value="InterPro"/>
</dbReference>
<dbReference type="STRING" id="32040.SAMN04489710_1196"/>
<sequence length="388" mass="39636">MTFLSPSFFARAHRAALRHGLAQGLAAFALLVAAMAPAHALRIKEVAAVQGVRSNQLTGYGLVVGLDGTGDQTTQMPITTQALTNYLQQMGISLPPGTAAPQLKNVATVIVTAQLPAFAQPGQQIDVSVSSMGNAKSLKGGTLIATPLRGADGEIYALAQGNLVVGGAGASAGGSKVQINHLSAGRIPEGAQVERAVPTPLHDGDTINLGLNASDFQTARKVAQAINGKLGKGVNIATALDGRTVQVRAPQNPGERVNFIADLEELTVADATPAAKVVINARTGSIVLNQAVTLGPCAIAHGNLSITISSTPVISQPNPLSQGQTVVAQKSDIAIKQDPGNIIQMPPSPQLADVVRALNTLGATPQDLLAILQAIKAAGALNAELEVI</sequence>
<dbReference type="PANTHER" id="PTHR30381:SF0">
    <property type="entry name" value="FLAGELLAR P-RING PROTEIN"/>
    <property type="match status" value="1"/>
</dbReference>
<dbReference type="PRINTS" id="PR01010">
    <property type="entry name" value="FLGPRINGFLGI"/>
</dbReference>
<protein>
    <recommendedName>
        <fullName evidence="5">Flagellar P-ring protein</fullName>
    </recommendedName>
    <alternativeName>
        <fullName evidence="5">Basal body P-ring protein</fullName>
    </alternativeName>
</protein>
<keyword evidence="6" id="KW-0282">Flagellum</keyword>
<comment type="function">
    <text evidence="1 5">Assembles around the rod to form the L-ring and probably protects the motor/basal body from shearing forces during rotation.</text>
</comment>
<proteinExistence type="inferred from homology"/>
<comment type="similarity">
    <text evidence="5">Belongs to the FlgI family.</text>
</comment>